<feature type="region of interest" description="Disordered" evidence="1">
    <location>
        <begin position="237"/>
        <end position="256"/>
    </location>
</feature>
<dbReference type="AlphaFoldDB" id="A0ABD3I984"/>
<dbReference type="EMBL" id="JBJQOH010000001">
    <property type="protein sequence ID" value="KAL3700218.1"/>
    <property type="molecule type" value="Genomic_DNA"/>
</dbReference>
<reference evidence="2 3" key="1">
    <citation type="submission" date="2024-09" db="EMBL/GenBank/DDBJ databases">
        <title>Chromosome-scale assembly of Riccia sorocarpa.</title>
        <authorList>
            <person name="Paukszto L."/>
        </authorList>
    </citation>
    <scope>NUCLEOTIDE SEQUENCE [LARGE SCALE GENOMIC DNA]</scope>
    <source>
        <strain evidence="2">LP-2024</strain>
        <tissue evidence="2">Aerial parts of the thallus</tissue>
    </source>
</reference>
<gene>
    <name evidence="2" type="ORF">R1sor_018240</name>
</gene>
<accession>A0ABD3I984</accession>
<dbReference type="Proteomes" id="UP001633002">
    <property type="component" value="Unassembled WGS sequence"/>
</dbReference>
<evidence type="ECO:0000313" key="2">
    <source>
        <dbReference type="EMBL" id="KAL3700218.1"/>
    </source>
</evidence>
<protein>
    <submittedName>
        <fullName evidence="2">Uncharacterized protein</fullName>
    </submittedName>
</protein>
<evidence type="ECO:0000313" key="3">
    <source>
        <dbReference type="Proteomes" id="UP001633002"/>
    </source>
</evidence>
<keyword evidence="3" id="KW-1185">Reference proteome</keyword>
<sequence length="256" mass="29299">MSPLVITAHLHKKKYWTLKQPHAVEGPYLVEFEVIPDPHRRIRWGHIHRSGRSAALAPLRERSITGYGLSFALDLHVHRPHIPACLEFIQSSVTIRQERETRDHLDLPMEGTVRGETVRLDAALVREAFSLPAASLEIKRQVWHSLISDWFPKYQVVGRTIPGRLTYYIKHFDLDPEQEPDKRLDFADFMAHSLRRKVFGVHAHLQKDKPERYLETFVAIPLTHILLHLQLLTGRECDESPAPPTAPAAPADPSGI</sequence>
<comment type="caution">
    <text evidence="2">The sequence shown here is derived from an EMBL/GenBank/DDBJ whole genome shotgun (WGS) entry which is preliminary data.</text>
</comment>
<organism evidence="2 3">
    <name type="scientific">Riccia sorocarpa</name>
    <dbReference type="NCBI Taxonomy" id="122646"/>
    <lineage>
        <taxon>Eukaryota</taxon>
        <taxon>Viridiplantae</taxon>
        <taxon>Streptophyta</taxon>
        <taxon>Embryophyta</taxon>
        <taxon>Marchantiophyta</taxon>
        <taxon>Marchantiopsida</taxon>
        <taxon>Marchantiidae</taxon>
        <taxon>Marchantiales</taxon>
        <taxon>Ricciaceae</taxon>
        <taxon>Riccia</taxon>
    </lineage>
</organism>
<name>A0ABD3I984_9MARC</name>
<proteinExistence type="predicted"/>
<evidence type="ECO:0000256" key="1">
    <source>
        <dbReference type="SAM" id="MobiDB-lite"/>
    </source>
</evidence>